<dbReference type="OMA" id="STNSHEC"/>
<dbReference type="GO" id="GO:0008146">
    <property type="term" value="F:sulfotransferase activity"/>
    <property type="evidence" value="ECO:0007669"/>
    <property type="project" value="InterPro"/>
</dbReference>
<protein>
    <recommendedName>
        <fullName evidence="3">Sulfotransferase</fullName>
        <ecNumber evidence="3">2.8.2.-</ecNumber>
    </recommendedName>
</protein>
<feature type="domain" description="Sulfotransferase" evidence="4">
    <location>
        <begin position="62"/>
        <end position="330"/>
    </location>
</feature>
<dbReference type="HOGENOM" id="CLU_027239_0_1_1"/>
<keyword evidence="6" id="KW-1185">Reference proteome</keyword>
<evidence type="ECO:0000256" key="3">
    <source>
        <dbReference type="RuleBase" id="RU361155"/>
    </source>
</evidence>
<evidence type="ECO:0000256" key="2">
    <source>
        <dbReference type="ARBA" id="ARBA00022679"/>
    </source>
</evidence>
<keyword evidence="2 3" id="KW-0808">Transferase</keyword>
<reference evidence="5" key="2">
    <citation type="submission" date="2018-05" db="EMBL/GenBank/DDBJ databases">
        <title>OpunRS2 (Oryza punctata Reference Sequence Version 2).</title>
        <authorList>
            <person name="Zhang J."/>
            <person name="Kudrna D."/>
            <person name="Lee S."/>
            <person name="Talag J."/>
            <person name="Welchert J."/>
            <person name="Wing R.A."/>
        </authorList>
    </citation>
    <scope>NUCLEOTIDE SEQUENCE [LARGE SCALE GENOMIC DNA]</scope>
</reference>
<dbReference type="EC" id="2.8.2.-" evidence="3"/>
<dbReference type="PANTHER" id="PTHR11783">
    <property type="entry name" value="SULFOTRANSFERASE SULT"/>
    <property type="match status" value="1"/>
</dbReference>
<dbReference type="Gramene" id="OPUNC11G12130.1">
    <property type="protein sequence ID" value="OPUNC11G12130.1"/>
    <property type="gene ID" value="OPUNC11G12130"/>
</dbReference>
<dbReference type="EnsemblPlants" id="OPUNC11G12130.1">
    <property type="protein sequence ID" value="OPUNC11G12130.1"/>
    <property type="gene ID" value="OPUNC11G12130"/>
</dbReference>
<dbReference type="SUPFAM" id="SSF52540">
    <property type="entry name" value="P-loop containing nucleoside triphosphate hydrolases"/>
    <property type="match status" value="1"/>
</dbReference>
<organism evidence="5">
    <name type="scientific">Oryza punctata</name>
    <name type="common">Red rice</name>
    <dbReference type="NCBI Taxonomy" id="4537"/>
    <lineage>
        <taxon>Eukaryota</taxon>
        <taxon>Viridiplantae</taxon>
        <taxon>Streptophyta</taxon>
        <taxon>Embryophyta</taxon>
        <taxon>Tracheophyta</taxon>
        <taxon>Spermatophyta</taxon>
        <taxon>Magnoliopsida</taxon>
        <taxon>Liliopsida</taxon>
        <taxon>Poales</taxon>
        <taxon>Poaceae</taxon>
        <taxon>BOP clade</taxon>
        <taxon>Oryzoideae</taxon>
        <taxon>Oryzeae</taxon>
        <taxon>Oryzinae</taxon>
        <taxon>Oryza</taxon>
    </lineage>
</organism>
<evidence type="ECO:0000256" key="1">
    <source>
        <dbReference type="ARBA" id="ARBA00005771"/>
    </source>
</evidence>
<accession>A0A0E0MFP1</accession>
<evidence type="ECO:0000313" key="5">
    <source>
        <dbReference type="EnsemblPlants" id="OPUNC11G12130.1"/>
    </source>
</evidence>
<dbReference type="Pfam" id="PF00685">
    <property type="entry name" value="Sulfotransfer_1"/>
    <property type="match status" value="1"/>
</dbReference>
<reference evidence="5" key="1">
    <citation type="submission" date="2015-04" db="UniProtKB">
        <authorList>
            <consortium name="EnsemblPlants"/>
        </authorList>
    </citation>
    <scope>IDENTIFICATION</scope>
</reference>
<comment type="similarity">
    <text evidence="1 3">Belongs to the sulfotransferase 1 family.</text>
</comment>
<dbReference type="AlphaFoldDB" id="A0A0E0MFP1"/>
<proteinExistence type="inferred from homology"/>
<sequence length="344" mass="38519">MAAPGEVSGEEGSVKGITELISSLPLEMRCASFPLRQYGGFWLPEMFLPGLDAVHSLFEPRPSDVFLASFPKSGTTWLKALAFATLNRATYPPSSEDHPLRRRGPHDCAQFLETALVVSDDMFASLPSPRLLSTHLPYSHLPERIKADSSSCRIVYICRDPKDVIVSWWLFTKKSLDTEDGPNNGGNKPTLYTLEEELDLFCTGRSANGPYWCHVLEYWTESQKRPDKVLFLRYEEMIRETTSNVKKLAEFMGCPFSNEEEAEGVADTIVHLCSFDHLRNLEINKNGVTDLNIKNDSFYRKGVIGDWINYLSPEMAAQLDRVVEDALRGSSLTFDTGGNSGVSC</sequence>
<evidence type="ECO:0000313" key="6">
    <source>
        <dbReference type="Proteomes" id="UP000026962"/>
    </source>
</evidence>
<dbReference type="Gene3D" id="3.40.50.300">
    <property type="entry name" value="P-loop containing nucleotide triphosphate hydrolases"/>
    <property type="match status" value="1"/>
</dbReference>
<dbReference type="InterPro" id="IPR000863">
    <property type="entry name" value="Sulfotransferase_dom"/>
</dbReference>
<dbReference type="InterPro" id="IPR027417">
    <property type="entry name" value="P-loop_NTPase"/>
</dbReference>
<dbReference type="Proteomes" id="UP000026962">
    <property type="component" value="Chromosome 11"/>
</dbReference>
<evidence type="ECO:0000259" key="4">
    <source>
        <dbReference type="Pfam" id="PF00685"/>
    </source>
</evidence>
<dbReference type="eggNOG" id="KOG1584">
    <property type="taxonomic scope" value="Eukaryota"/>
</dbReference>
<name>A0A0E0MFP1_ORYPU</name>